<evidence type="ECO:0000313" key="10">
    <source>
        <dbReference type="EMBL" id="OAB88270.1"/>
    </source>
</evidence>
<evidence type="ECO:0000256" key="7">
    <source>
        <dbReference type="SAM" id="Phobius"/>
    </source>
</evidence>
<dbReference type="GO" id="GO:0022857">
    <property type="term" value="F:transmembrane transporter activity"/>
    <property type="evidence" value="ECO:0007669"/>
    <property type="project" value="TreeGrafter"/>
</dbReference>
<evidence type="ECO:0000256" key="1">
    <source>
        <dbReference type="ARBA" id="ARBA00004651"/>
    </source>
</evidence>
<dbReference type="EMBL" id="LQZG01000001">
    <property type="protein sequence ID" value="OAB88270.1"/>
    <property type="molecule type" value="Genomic_DNA"/>
</dbReference>
<feature type="transmembrane region" description="Helical" evidence="7">
    <location>
        <begin position="712"/>
        <end position="738"/>
    </location>
</feature>
<evidence type="ECO:0000259" key="8">
    <source>
        <dbReference type="Pfam" id="PF02687"/>
    </source>
</evidence>
<feature type="transmembrane region" description="Helical" evidence="7">
    <location>
        <begin position="365"/>
        <end position="383"/>
    </location>
</feature>
<comment type="caution">
    <text evidence="10">The sequence shown here is derived from an EMBL/GenBank/DDBJ whole genome shotgun (WGS) entry which is preliminary data.</text>
</comment>
<evidence type="ECO:0000256" key="5">
    <source>
        <dbReference type="ARBA" id="ARBA00023136"/>
    </source>
</evidence>
<dbReference type="AlphaFoldDB" id="A0A176QEZ7"/>
<dbReference type="InterPro" id="IPR050250">
    <property type="entry name" value="Macrolide_Exporter_MacB"/>
</dbReference>
<feature type="domain" description="ABC3 transporter permease C-terminal" evidence="8">
    <location>
        <begin position="717"/>
        <end position="832"/>
    </location>
</feature>
<dbReference type="Pfam" id="PF12704">
    <property type="entry name" value="MacB_PCD"/>
    <property type="match status" value="2"/>
</dbReference>
<feature type="domain" description="MacB-like periplasmic core" evidence="9">
    <location>
        <begin position="17"/>
        <end position="235"/>
    </location>
</feature>
<feature type="transmembrane region" description="Helical" evidence="7">
    <location>
        <begin position="261"/>
        <end position="292"/>
    </location>
</feature>
<feature type="transmembrane region" description="Helical" evidence="7">
    <location>
        <begin position="319"/>
        <end position="345"/>
    </location>
</feature>
<evidence type="ECO:0000259" key="9">
    <source>
        <dbReference type="Pfam" id="PF12704"/>
    </source>
</evidence>
<dbReference type="RefSeq" id="WP_068269724.1">
    <property type="nucleotide sequence ID" value="NZ_LQZG01000001.1"/>
</dbReference>
<feature type="transmembrane region" description="Helical" evidence="7">
    <location>
        <begin position="436"/>
        <end position="457"/>
    </location>
</feature>
<dbReference type="InterPro" id="IPR003838">
    <property type="entry name" value="ABC3_permease_C"/>
</dbReference>
<reference evidence="10 11" key="1">
    <citation type="submission" date="2016-01" db="EMBL/GenBank/DDBJ databases">
        <title>Janibacter melonis strain CD11_4 genome sequencing and assembly.</title>
        <authorList>
            <person name="Nair G.R."/>
            <person name="Kaur G."/>
            <person name="Chander A.M."/>
            <person name="Mayilraj S."/>
        </authorList>
    </citation>
    <scope>NUCLEOTIDE SEQUENCE [LARGE SCALE GENOMIC DNA]</scope>
    <source>
        <strain evidence="10 11">CD11-4</strain>
    </source>
</reference>
<feature type="transmembrane region" description="Helical" evidence="7">
    <location>
        <begin position="799"/>
        <end position="826"/>
    </location>
</feature>
<evidence type="ECO:0000256" key="2">
    <source>
        <dbReference type="ARBA" id="ARBA00022475"/>
    </source>
</evidence>
<dbReference type="Proteomes" id="UP000076976">
    <property type="component" value="Unassembled WGS sequence"/>
</dbReference>
<protein>
    <submittedName>
        <fullName evidence="10">ABC transporter permease</fullName>
    </submittedName>
</protein>
<dbReference type="Pfam" id="PF02687">
    <property type="entry name" value="FtsX"/>
    <property type="match status" value="2"/>
</dbReference>
<keyword evidence="11" id="KW-1185">Reference proteome</keyword>
<feature type="domain" description="MacB-like periplasmic core" evidence="9">
    <location>
        <begin position="491"/>
        <end position="683"/>
    </location>
</feature>
<keyword evidence="5 7" id="KW-0472">Membrane</keyword>
<comment type="subcellular location">
    <subcellularLocation>
        <location evidence="1">Cell membrane</location>
        <topology evidence="1">Multi-pass membrane protein</topology>
    </subcellularLocation>
</comment>
<dbReference type="PANTHER" id="PTHR30572">
    <property type="entry name" value="MEMBRANE COMPONENT OF TRANSPORTER-RELATED"/>
    <property type="match status" value="1"/>
</dbReference>
<evidence type="ECO:0000256" key="6">
    <source>
        <dbReference type="ARBA" id="ARBA00038076"/>
    </source>
</evidence>
<evidence type="ECO:0000313" key="11">
    <source>
        <dbReference type="Proteomes" id="UP000076976"/>
    </source>
</evidence>
<dbReference type="STRING" id="262209.AWH69_00150"/>
<keyword evidence="2" id="KW-1003">Cell membrane</keyword>
<organism evidence="10 11">
    <name type="scientific">Janibacter melonis</name>
    <dbReference type="NCBI Taxonomy" id="262209"/>
    <lineage>
        <taxon>Bacteria</taxon>
        <taxon>Bacillati</taxon>
        <taxon>Actinomycetota</taxon>
        <taxon>Actinomycetes</taxon>
        <taxon>Micrococcales</taxon>
        <taxon>Intrasporangiaceae</taxon>
        <taxon>Janibacter</taxon>
    </lineage>
</organism>
<gene>
    <name evidence="10" type="ORF">AWH69_00150</name>
</gene>
<keyword evidence="3 7" id="KW-0812">Transmembrane</keyword>
<evidence type="ECO:0000256" key="3">
    <source>
        <dbReference type="ARBA" id="ARBA00022692"/>
    </source>
</evidence>
<proteinExistence type="inferred from homology"/>
<name>A0A176QEZ7_9MICO</name>
<sequence>MIRAALTSLLARKLRLLLSAVAVVLGVGFVAGSLIFTDTLGRAFEGITEGTVGDVVVAASDSGEGLSTATISAAEVARFEDLDGVARVDGNVEAFGVFVVGENGNVVGGQGAPALAFNHNDAPNQLGRQVVTYDQGRPPQREGEVAIDAQTAERAGLSLGDDVEMVTAGQYPQIDARLVGIVEFGEGGVVGASISIFDTKSAQKYFLDGKDVYSSVWLTTTDDAAPADVAKEAAAITPKGYTAETGAAVAERTATQVQEALGFITTFLLVFAGIALLVGSFIIVNTFSILVAQRGRELALLRAIGASRGQITRSVMIEALVVGLVGSTVGLVVGVLLALGIQGLFSLLGLDLSGSGLIFAPRTVVAAYAVGVLVTVLAAYVPARRAGSVAPVEAMREQTSESTRTRPVRLALEVAVLVLGVAAFLAGLFVVDTDELVWVGLGTVGMLLGLAFLSPLVGRPLIRALGWVYRRVFGPIGHMAEQNAIRNPGRTAATASALMIGMTLVALMGVLASSTKATVDQQIADSFRADYVLSNAVNQPFSHTLTTEAAEVPGVAEVSPVRYAPLEVDGERRFVQAVDPATVERIQTIDIQRGDADLSGSTVLISATRAGDLQPGDPVTVSLGGQSRELTVSGIYANPGSQPDVLVSLDTLSALGAPEADSSTFVFLQDGADRAQVVSGLEQIISGQPLVSLKDQADYAAEQRASIDQVLFLIYGLLAMAIVIAVFGIINTLSLSVLERTREIGLLRAVGLSRGQLRRMVRLESVVIALLGAILGIVLGVVAGVAIQRSLVDDGITELAIPWVQIVVFLVLAAIIGVLAALWPAWRASRMDVLRAIGSE</sequence>
<keyword evidence="4 7" id="KW-1133">Transmembrane helix</keyword>
<dbReference type="PANTHER" id="PTHR30572:SF4">
    <property type="entry name" value="ABC TRANSPORTER PERMEASE YTRF"/>
    <property type="match status" value="1"/>
</dbReference>
<feature type="transmembrane region" description="Helical" evidence="7">
    <location>
        <begin position="766"/>
        <end position="787"/>
    </location>
</feature>
<dbReference type="GO" id="GO:0005886">
    <property type="term" value="C:plasma membrane"/>
    <property type="evidence" value="ECO:0007669"/>
    <property type="project" value="UniProtKB-SubCell"/>
</dbReference>
<feature type="transmembrane region" description="Helical" evidence="7">
    <location>
        <begin position="492"/>
        <end position="512"/>
    </location>
</feature>
<feature type="domain" description="ABC3 transporter permease C-terminal" evidence="8">
    <location>
        <begin position="270"/>
        <end position="388"/>
    </location>
</feature>
<dbReference type="InterPro" id="IPR025857">
    <property type="entry name" value="MacB_PCD"/>
</dbReference>
<feature type="transmembrane region" description="Helical" evidence="7">
    <location>
        <begin position="410"/>
        <end position="430"/>
    </location>
</feature>
<accession>A0A176QEZ7</accession>
<comment type="similarity">
    <text evidence="6">Belongs to the ABC-4 integral membrane protein family.</text>
</comment>
<evidence type="ECO:0000256" key="4">
    <source>
        <dbReference type="ARBA" id="ARBA00022989"/>
    </source>
</evidence>